<sequence length="505" mass="57530">MKSIVIFPIADLRRFTGTSGMYLSKPSWTVPERNRDFVRALGGLKEVSDCGISLRGLDGWIVEPFACDAKRGPKFHDMPAMRVFDHFVQWKVENRLLFFDGECSGRIEYHLECNFGGVTHPASINEVNDYLCGLKLRVRKHEGTETNEFDEFDFGRSGLLHSRALAARTVPASQFADIHNVRRHIKYMRPAIVHIMEDDENIEITDDFTRVANNTSRYLDVFHDRVRIFNNIDIPVWAIRTKKKVNQRDLRDLCLFLRRMHSEYECIKRLLLEIERGNIDVVDGLLPVAFEEYLREILKRVRSGEKKLLRRGKFAPEHASDDPGMIELASISIHDLDPSLYSQVQIALKRSRFNWSSNEDQVRGFVEQLQSRSTVVNLNVRELNMDNRQTVSNSSGVVLTQAGRDAQVKIDKSFNGFQDNTSNAELVQAIADLKENIDQAIEGGEVENPDALARDFAELADEAVSDEPRKEKLEFNGKMIIGAIKESSGLIASISKAIEVIKSLF</sequence>
<comment type="caution">
    <text evidence="1">The sequence shown here is derived from an EMBL/GenBank/DDBJ whole genome shotgun (WGS) entry which is preliminary data.</text>
</comment>
<name>A0A6B2NQD9_9RHOB</name>
<dbReference type="EMBL" id="JAAGOX010000029">
    <property type="protein sequence ID" value="NDW46356.1"/>
    <property type="molecule type" value="Genomic_DNA"/>
</dbReference>
<protein>
    <submittedName>
        <fullName evidence="1">Uncharacterized protein</fullName>
    </submittedName>
</protein>
<accession>A0A6B2NQD9</accession>
<dbReference type="AlphaFoldDB" id="A0A6B2NQD9"/>
<organism evidence="1">
    <name type="scientific">Ruegeria sp. PrR005</name>
    <dbReference type="NCBI Taxonomy" id="2706882"/>
    <lineage>
        <taxon>Bacteria</taxon>
        <taxon>Pseudomonadati</taxon>
        <taxon>Pseudomonadota</taxon>
        <taxon>Alphaproteobacteria</taxon>
        <taxon>Rhodobacterales</taxon>
        <taxon>Roseobacteraceae</taxon>
        <taxon>Ruegeria</taxon>
    </lineage>
</organism>
<evidence type="ECO:0000313" key="1">
    <source>
        <dbReference type="EMBL" id="NDW46356.1"/>
    </source>
</evidence>
<gene>
    <name evidence="1" type="ORF">G0P99_15445</name>
</gene>
<reference evidence="1" key="1">
    <citation type="submission" date="2020-02" db="EMBL/GenBank/DDBJ databases">
        <title>Delineation of the pyrene-degrading pathway in Roseobacter clade bacteria by genomic analysis.</title>
        <authorList>
            <person name="Zhou H."/>
            <person name="Wang H."/>
        </authorList>
    </citation>
    <scope>NUCLEOTIDE SEQUENCE</scope>
    <source>
        <strain evidence="1">PrR005</strain>
    </source>
</reference>
<dbReference type="RefSeq" id="WP_164131377.1">
    <property type="nucleotide sequence ID" value="NZ_JAAGOX010000029.1"/>
</dbReference>
<proteinExistence type="predicted"/>